<accession>A0A2C5XE21</accession>
<evidence type="ECO:0000313" key="3">
    <source>
        <dbReference type="Proteomes" id="UP000224854"/>
    </source>
</evidence>
<sequence>MLRQFVRKFSQSATTTGLKGAQTSIEPNLGANLGKPRKVWPPNFKELSPQQQFRLEKKYKRRVRLALYSPKWDKGIRYLQYGLCSSVFLFWLMYYTSFDLGWLRPKPAEEMHRDETTLFGFLDREKRFKPGATGQLQTLSEESKPKH</sequence>
<evidence type="ECO:0000313" key="2">
    <source>
        <dbReference type="EMBL" id="PHH69049.1"/>
    </source>
</evidence>
<keyword evidence="1" id="KW-1133">Transmembrane helix</keyword>
<dbReference type="AlphaFoldDB" id="A0A2C5XE21"/>
<gene>
    <name evidence="2" type="ORF">CDD82_106</name>
</gene>
<name>A0A2C5XE21_9HYPO</name>
<keyword evidence="3" id="KW-1185">Reference proteome</keyword>
<dbReference type="OrthoDB" id="5278907at2759"/>
<keyword evidence="1" id="KW-0812">Transmembrane</keyword>
<keyword evidence="1" id="KW-0472">Membrane</keyword>
<evidence type="ECO:0000256" key="1">
    <source>
        <dbReference type="SAM" id="Phobius"/>
    </source>
</evidence>
<organism evidence="2 3">
    <name type="scientific">Ophiocordyceps australis</name>
    <dbReference type="NCBI Taxonomy" id="1399860"/>
    <lineage>
        <taxon>Eukaryota</taxon>
        <taxon>Fungi</taxon>
        <taxon>Dikarya</taxon>
        <taxon>Ascomycota</taxon>
        <taxon>Pezizomycotina</taxon>
        <taxon>Sordariomycetes</taxon>
        <taxon>Hypocreomycetidae</taxon>
        <taxon>Hypocreales</taxon>
        <taxon>Ophiocordycipitaceae</taxon>
        <taxon>Ophiocordyceps</taxon>
    </lineage>
</organism>
<comment type="caution">
    <text evidence="2">The sequence shown here is derived from an EMBL/GenBank/DDBJ whole genome shotgun (WGS) entry which is preliminary data.</text>
</comment>
<dbReference type="Proteomes" id="UP000224854">
    <property type="component" value="Unassembled WGS sequence"/>
</dbReference>
<reference evidence="2 3" key="1">
    <citation type="submission" date="2017-06" db="EMBL/GenBank/DDBJ databases">
        <title>Ant-infecting Ophiocordyceps genomes reveal a high diversity of potential behavioral manipulation genes and a possible major role for enterotoxins.</title>
        <authorList>
            <person name="De Bekker C."/>
            <person name="Evans H.C."/>
            <person name="Brachmann A."/>
            <person name="Hughes D.P."/>
        </authorList>
    </citation>
    <scope>NUCLEOTIDE SEQUENCE [LARGE SCALE GENOMIC DNA]</scope>
    <source>
        <strain evidence="2 3">1348a</strain>
    </source>
</reference>
<protein>
    <submittedName>
        <fullName evidence="2">Uncharacterized protein</fullName>
    </submittedName>
</protein>
<feature type="transmembrane region" description="Helical" evidence="1">
    <location>
        <begin position="78"/>
        <end position="96"/>
    </location>
</feature>
<dbReference type="EMBL" id="NJEU01001008">
    <property type="protein sequence ID" value="PHH69049.1"/>
    <property type="molecule type" value="Genomic_DNA"/>
</dbReference>
<proteinExistence type="predicted"/>